<evidence type="ECO:0000256" key="1">
    <source>
        <dbReference type="SAM" id="Phobius"/>
    </source>
</evidence>
<evidence type="ECO:0000313" key="3">
    <source>
        <dbReference type="WBParaSite" id="L893_g11716.t1"/>
    </source>
</evidence>
<sequence>MRCVSRLEAESYGRRPAYKINDNRHCLISCSEEVSQPSCRCLISKLQTPRLIAMITVAVCTRADQLFAFCVFLFAVRLVAKFTAALALCLLKSCRLLSSFNTSTDGFPIYSGTYSTWQTMILRSTSSGAFARPACRCAITKVTS</sequence>
<accession>A0A1I7Y1S0</accession>
<dbReference type="Proteomes" id="UP000095287">
    <property type="component" value="Unplaced"/>
</dbReference>
<dbReference type="AlphaFoldDB" id="A0A1I7Y1S0"/>
<dbReference type="WBParaSite" id="L893_g11716.t1">
    <property type="protein sequence ID" value="L893_g11716.t1"/>
    <property type="gene ID" value="L893_g11716"/>
</dbReference>
<feature type="transmembrane region" description="Helical" evidence="1">
    <location>
        <begin position="66"/>
        <end position="91"/>
    </location>
</feature>
<keyword evidence="1" id="KW-1133">Transmembrane helix</keyword>
<keyword evidence="1" id="KW-0812">Transmembrane</keyword>
<keyword evidence="1" id="KW-0472">Membrane</keyword>
<organism evidence="2 3">
    <name type="scientific">Steinernema glaseri</name>
    <dbReference type="NCBI Taxonomy" id="37863"/>
    <lineage>
        <taxon>Eukaryota</taxon>
        <taxon>Metazoa</taxon>
        <taxon>Ecdysozoa</taxon>
        <taxon>Nematoda</taxon>
        <taxon>Chromadorea</taxon>
        <taxon>Rhabditida</taxon>
        <taxon>Tylenchina</taxon>
        <taxon>Panagrolaimomorpha</taxon>
        <taxon>Strongyloidoidea</taxon>
        <taxon>Steinernematidae</taxon>
        <taxon>Steinernema</taxon>
    </lineage>
</organism>
<keyword evidence="2" id="KW-1185">Reference proteome</keyword>
<reference evidence="3" key="1">
    <citation type="submission" date="2016-11" db="UniProtKB">
        <authorList>
            <consortium name="WormBaseParasite"/>
        </authorList>
    </citation>
    <scope>IDENTIFICATION</scope>
</reference>
<protein>
    <submittedName>
        <fullName evidence="3">Phlebovirus_G2 domain-containing protein</fullName>
    </submittedName>
</protein>
<evidence type="ECO:0000313" key="2">
    <source>
        <dbReference type="Proteomes" id="UP000095287"/>
    </source>
</evidence>
<name>A0A1I7Y1S0_9BILA</name>
<proteinExistence type="predicted"/>